<accession>J3NRZ9</accession>
<feature type="compositionally biased region" description="Basic and acidic residues" evidence="1">
    <location>
        <begin position="93"/>
        <end position="103"/>
    </location>
</feature>
<evidence type="ECO:0000313" key="4">
    <source>
        <dbReference type="Proteomes" id="UP000006039"/>
    </source>
</evidence>
<sequence length="147" mass="15618">MGCGMSKRDGGGKRRKDSSAWVPSSGKPPRWATIGPPLSGQPATRGGGGESQDNHRPGVVACRPRPTSYAPTGTSFTEEDWNVLTLAGGHSGDFARRAGKPDAEAAAAAEAERRRRPRGGAVSRQPAVKKRRRPDRCPKRLPAIPEV</sequence>
<reference evidence="4" key="1">
    <citation type="submission" date="2010-07" db="EMBL/GenBank/DDBJ databases">
        <title>The genome sequence of Gaeumannomyces graminis var. tritici strain R3-111a-1.</title>
        <authorList>
            <consortium name="The Broad Institute Genome Sequencing Platform"/>
            <person name="Ma L.-J."/>
            <person name="Dead R."/>
            <person name="Young S."/>
            <person name="Zeng Q."/>
            <person name="Koehrsen M."/>
            <person name="Alvarado L."/>
            <person name="Berlin A."/>
            <person name="Chapman S.B."/>
            <person name="Chen Z."/>
            <person name="Freedman E."/>
            <person name="Gellesch M."/>
            <person name="Goldberg J."/>
            <person name="Griggs A."/>
            <person name="Gujja S."/>
            <person name="Heilman E.R."/>
            <person name="Heiman D."/>
            <person name="Hepburn T."/>
            <person name="Howarth C."/>
            <person name="Jen D."/>
            <person name="Larson L."/>
            <person name="Mehta T."/>
            <person name="Neiman D."/>
            <person name="Pearson M."/>
            <person name="Roberts A."/>
            <person name="Saif S."/>
            <person name="Shea T."/>
            <person name="Shenoy N."/>
            <person name="Sisk P."/>
            <person name="Stolte C."/>
            <person name="Sykes S."/>
            <person name="Walk T."/>
            <person name="White J."/>
            <person name="Yandava C."/>
            <person name="Haas B."/>
            <person name="Nusbaum C."/>
            <person name="Birren B."/>
        </authorList>
    </citation>
    <scope>NUCLEOTIDE SEQUENCE [LARGE SCALE GENOMIC DNA]</scope>
    <source>
        <strain evidence="4">R3-111a-1</strain>
    </source>
</reference>
<reference evidence="2" key="2">
    <citation type="submission" date="2010-07" db="EMBL/GenBank/DDBJ databases">
        <authorList>
            <consortium name="The Broad Institute Genome Sequencing Platform"/>
            <consortium name="Broad Institute Genome Sequencing Center for Infectious Disease"/>
            <person name="Ma L.-J."/>
            <person name="Dead R."/>
            <person name="Young S."/>
            <person name="Zeng Q."/>
            <person name="Koehrsen M."/>
            <person name="Alvarado L."/>
            <person name="Berlin A."/>
            <person name="Chapman S.B."/>
            <person name="Chen Z."/>
            <person name="Freedman E."/>
            <person name="Gellesch M."/>
            <person name="Goldberg J."/>
            <person name="Griggs A."/>
            <person name="Gujja S."/>
            <person name="Heilman E.R."/>
            <person name="Heiman D."/>
            <person name="Hepburn T."/>
            <person name="Howarth C."/>
            <person name="Jen D."/>
            <person name="Larson L."/>
            <person name="Mehta T."/>
            <person name="Neiman D."/>
            <person name="Pearson M."/>
            <person name="Roberts A."/>
            <person name="Saif S."/>
            <person name="Shea T."/>
            <person name="Shenoy N."/>
            <person name="Sisk P."/>
            <person name="Stolte C."/>
            <person name="Sykes S."/>
            <person name="Walk T."/>
            <person name="White J."/>
            <person name="Yandava C."/>
            <person name="Haas B."/>
            <person name="Nusbaum C."/>
            <person name="Birren B."/>
        </authorList>
    </citation>
    <scope>NUCLEOTIDE SEQUENCE</scope>
    <source>
        <strain evidence="2">R3-111a-1</strain>
    </source>
</reference>
<reference evidence="3" key="4">
    <citation type="journal article" date="2015" name="G3 (Bethesda)">
        <title>Genome sequences of three phytopathogenic species of the Magnaporthaceae family of fungi.</title>
        <authorList>
            <person name="Okagaki L.H."/>
            <person name="Nunes C.C."/>
            <person name="Sailsbery J."/>
            <person name="Clay B."/>
            <person name="Brown D."/>
            <person name="John T."/>
            <person name="Oh Y."/>
            <person name="Young N."/>
            <person name="Fitzgerald M."/>
            <person name="Haas B.J."/>
            <person name="Zeng Q."/>
            <person name="Young S."/>
            <person name="Adiconis X."/>
            <person name="Fan L."/>
            <person name="Levin J.Z."/>
            <person name="Mitchell T.K."/>
            <person name="Okubara P.A."/>
            <person name="Farman M.L."/>
            <person name="Kohn L.M."/>
            <person name="Birren B."/>
            <person name="Ma L.-J."/>
            <person name="Dean R.A."/>
        </authorList>
    </citation>
    <scope>NUCLEOTIDE SEQUENCE</scope>
    <source>
        <strain evidence="3">R3-111a-1</strain>
    </source>
</reference>
<evidence type="ECO:0000313" key="3">
    <source>
        <dbReference type="EnsemblFungi" id="EJT78955"/>
    </source>
</evidence>
<dbReference type="EnsemblFungi" id="EJT78955">
    <property type="protein sequence ID" value="EJT78955"/>
    <property type="gene ID" value="GGTG_04047"/>
</dbReference>
<feature type="region of interest" description="Disordered" evidence="1">
    <location>
        <begin position="1"/>
        <end position="75"/>
    </location>
</feature>
<evidence type="ECO:0000313" key="2">
    <source>
        <dbReference type="EMBL" id="EJT78955.1"/>
    </source>
</evidence>
<feature type="compositionally biased region" description="Basic and acidic residues" evidence="1">
    <location>
        <begin position="1"/>
        <end position="12"/>
    </location>
</feature>
<dbReference type="GeneID" id="20344505"/>
<evidence type="ECO:0000256" key="1">
    <source>
        <dbReference type="SAM" id="MobiDB-lite"/>
    </source>
</evidence>
<name>J3NRZ9_GAET3</name>
<protein>
    <submittedName>
        <fullName evidence="2 3">Uncharacterized protein</fullName>
    </submittedName>
</protein>
<reference evidence="2" key="3">
    <citation type="submission" date="2010-09" db="EMBL/GenBank/DDBJ databases">
        <title>Annotation of Gaeumannomyces graminis var. tritici R3-111a-1.</title>
        <authorList>
            <consortium name="The Broad Institute Genome Sequencing Platform"/>
            <person name="Ma L.-J."/>
            <person name="Dead R."/>
            <person name="Young S.K."/>
            <person name="Zeng Q."/>
            <person name="Gargeya S."/>
            <person name="Fitzgerald M."/>
            <person name="Haas B."/>
            <person name="Abouelleil A."/>
            <person name="Alvarado L."/>
            <person name="Arachchi H.M."/>
            <person name="Berlin A."/>
            <person name="Brown A."/>
            <person name="Chapman S.B."/>
            <person name="Chen Z."/>
            <person name="Dunbar C."/>
            <person name="Freedman E."/>
            <person name="Gearin G."/>
            <person name="Gellesch M."/>
            <person name="Goldberg J."/>
            <person name="Griggs A."/>
            <person name="Gujja S."/>
            <person name="Heiman D."/>
            <person name="Howarth C."/>
            <person name="Larson L."/>
            <person name="Lui A."/>
            <person name="MacDonald P.J.P."/>
            <person name="Mehta T."/>
            <person name="Montmayeur A."/>
            <person name="Murphy C."/>
            <person name="Neiman D."/>
            <person name="Pearson M."/>
            <person name="Priest M."/>
            <person name="Roberts A."/>
            <person name="Saif S."/>
            <person name="Shea T."/>
            <person name="Shenoy N."/>
            <person name="Sisk P."/>
            <person name="Stolte C."/>
            <person name="Sykes S."/>
            <person name="Yandava C."/>
            <person name="Wortman J."/>
            <person name="Nusbaum C."/>
            <person name="Birren B."/>
        </authorList>
    </citation>
    <scope>NUCLEOTIDE SEQUENCE</scope>
    <source>
        <strain evidence="2">R3-111a-1</strain>
    </source>
</reference>
<dbReference type="Proteomes" id="UP000006039">
    <property type="component" value="Unassembled WGS sequence"/>
</dbReference>
<dbReference type="VEuPathDB" id="FungiDB:GGTG_04047"/>
<proteinExistence type="predicted"/>
<dbReference type="EMBL" id="GL385396">
    <property type="protein sequence ID" value="EJT78955.1"/>
    <property type="molecule type" value="Genomic_DNA"/>
</dbReference>
<feature type="region of interest" description="Disordered" evidence="1">
    <location>
        <begin position="90"/>
        <end position="147"/>
    </location>
</feature>
<gene>
    <name evidence="3" type="primary">20344505</name>
    <name evidence="2" type="ORF">GGTG_04047</name>
</gene>
<keyword evidence="4" id="KW-1185">Reference proteome</keyword>
<organism evidence="2">
    <name type="scientific">Gaeumannomyces tritici (strain R3-111a-1)</name>
    <name type="common">Wheat and barley take-all root rot fungus</name>
    <name type="synonym">Gaeumannomyces graminis var. tritici</name>
    <dbReference type="NCBI Taxonomy" id="644352"/>
    <lineage>
        <taxon>Eukaryota</taxon>
        <taxon>Fungi</taxon>
        <taxon>Dikarya</taxon>
        <taxon>Ascomycota</taxon>
        <taxon>Pezizomycotina</taxon>
        <taxon>Sordariomycetes</taxon>
        <taxon>Sordariomycetidae</taxon>
        <taxon>Magnaporthales</taxon>
        <taxon>Magnaporthaceae</taxon>
        <taxon>Gaeumannomyces</taxon>
    </lineage>
</organism>
<reference evidence="3" key="5">
    <citation type="submission" date="2018-04" db="UniProtKB">
        <authorList>
            <consortium name="EnsemblFungi"/>
        </authorList>
    </citation>
    <scope>IDENTIFICATION</scope>
    <source>
        <strain evidence="3">R3-111a-1</strain>
    </source>
</reference>
<dbReference type="AlphaFoldDB" id="J3NRZ9"/>
<dbReference type="HOGENOM" id="CLU_1768179_0_0_1"/>
<dbReference type="RefSeq" id="XP_009220100.1">
    <property type="nucleotide sequence ID" value="XM_009221836.1"/>
</dbReference>